<comment type="catalytic activity">
    <reaction evidence="7 9">
        <text>Hydrolyzes single-stranded DNA or mismatched double-stranded DNA and polynucleotides, releasing free uracil.</text>
        <dbReference type="EC" id="3.2.2.27"/>
    </reaction>
</comment>
<feature type="active site" description="Proton acceptor" evidence="7 8">
    <location>
        <position position="61"/>
    </location>
</feature>
<dbReference type="PANTHER" id="PTHR11264:SF0">
    <property type="entry name" value="URACIL-DNA GLYCOSYLASE"/>
    <property type="match status" value="1"/>
</dbReference>
<name>A0A9P5XKK3_9AGAR</name>
<comment type="similarity">
    <text evidence="1 7 9">Belongs to the uracil-DNA glycosylase (UDG) superfamily. UNG family.</text>
</comment>
<evidence type="ECO:0000256" key="5">
    <source>
        <dbReference type="ARBA" id="ARBA00023204"/>
    </source>
</evidence>
<proteinExistence type="inferred from homology"/>
<dbReference type="NCBIfam" id="NF003592">
    <property type="entry name" value="PRK05254.1-5"/>
    <property type="match status" value="1"/>
</dbReference>
<sequence length="229" mass="25650">MDQSWYAILKSEFTKLYFKKLKQFLVEENISNTIYPPMEQIYSWSRFTPFDQVKVVVLGQDPYHDVGQAHGLSFSVLPPTKPPGSLKNIYKQICQDIPGFATPTSGDLSRVAELGVLWLNTSLTVRAHKAGSHSKKGWESFTAEVLRKVLARQDHPGVVFMAWGLPAQKTCDSLGVDEHLVLKSAHPSPLSAHKGFLGNEHFRKANEWLEAKYGPGSGINWKVLNTKSN</sequence>
<dbReference type="OrthoDB" id="10031947at2759"/>
<comment type="caution">
    <text evidence="11">The sequence shown here is derived from an EMBL/GenBank/DDBJ whole genome shotgun (WGS) entry which is preliminary data.</text>
</comment>
<dbReference type="AlphaFoldDB" id="A0A9P5XKK3"/>
<evidence type="ECO:0000256" key="4">
    <source>
        <dbReference type="ARBA" id="ARBA00023128"/>
    </source>
</evidence>
<evidence type="ECO:0000256" key="6">
    <source>
        <dbReference type="ARBA" id="ARBA00023242"/>
    </source>
</evidence>
<evidence type="ECO:0000313" key="12">
    <source>
        <dbReference type="Proteomes" id="UP000807342"/>
    </source>
</evidence>
<dbReference type="GO" id="GO:0005739">
    <property type="term" value="C:mitochondrion"/>
    <property type="evidence" value="ECO:0007669"/>
    <property type="project" value="UniProtKB-SubCell"/>
</dbReference>
<dbReference type="InterPro" id="IPR018085">
    <property type="entry name" value="Ura-DNA_Glyclase_AS"/>
</dbReference>
<dbReference type="FunFam" id="3.40.470.10:FF:000007">
    <property type="entry name" value="Uracil-DNA glycosylase"/>
    <property type="match status" value="1"/>
</dbReference>
<evidence type="ECO:0000256" key="8">
    <source>
        <dbReference type="PROSITE-ProRule" id="PRU10072"/>
    </source>
</evidence>
<dbReference type="PROSITE" id="PS00130">
    <property type="entry name" value="U_DNA_GLYCOSYLASE"/>
    <property type="match status" value="1"/>
</dbReference>
<dbReference type="NCBIfam" id="TIGR00628">
    <property type="entry name" value="ung"/>
    <property type="match status" value="1"/>
</dbReference>
<dbReference type="Proteomes" id="UP000807342">
    <property type="component" value="Unassembled WGS sequence"/>
</dbReference>
<keyword evidence="4 7" id="KW-0496">Mitochondrion</keyword>
<comment type="function">
    <text evidence="7 9">Excises uracil residues from the DNA which can arise as a result of misincorporation of dUMP residues by DNA polymerase or due to deamination of cytosine.</text>
</comment>
<feature type="domain" description="Uracil-DNA glycosylase-like" evidence="10">
    <location>
        <begin position="46"/>
        <end position="209"/>
    </location>
</feature>
<gene>
    <name evidence="7" type="primary">UNG1</name>
    <name evidence="11" type="ORF">P691DRAFT_660718</name>
</gene>
<dbReference type="InterPro" id="IPR002043">
    <property type="entry name" value="UDG_fam1"/>
</dbReference>
<dbReference type="SMART" id="SM00987">
    <property type="entry name" value="UreE_C"/>
    <property type="match status" value="1"/>
</dbReference>
<organism evidence="11 12">
    <name type="scientific">Macrolepiota fuliginosa MF-IS2</name>
    <dbReference type="NCBI Taxonomy" id="1400762"/>
    <lineage>
        <taxon>Eukaryota</taxon>
        <taxon>Fungi</taxon>
        <taxon>Dikarya</taxon>
        <taxon>Basidiomycota</taxon>
        <taxon>Agaricomycotina</taxon>
        <taxon>Agaricomycetes</taxon>
        <taxon>Agaricomycetidae</taxon>
        <taxon>Agaricales</taxon>
        <taxon>Agaricineae</taxon>
        <taxon>Agaricaceae</taxon>
        <taxon>Macrolepiota</taxon>
    </lineage>
</organism>
<dbReference type="Pfam" id="PF03167">
    <property type="entry name" value="UDG"/>
    <property type="match status" value="1"/>
</dbReference>
<reference evidence="11" key="1">
    <citation type="submission" date="2020-11" db="EMBL/GenBank/DDBJ databases">
        <authorList>
            <consortium name="DOE Joint Genome Institute"/>
            <person name="Ahrendt S."/>
            <person name="Riley R."/>
            <person name="Andreopoulos W."/>
            <person name="Labutti K."/>
            <person name="Pangilinan J."/>
            <person name="Ruiz-Duenas F.J."/>
            <person name="Barrasa J.M."/>
            <person name="Sanchez-Garcia M."/>
            <person name="Camarero S."/>
            <person name="Miyauchi S."/>
            <person name="Serrano A."/>
            <person name="Linde D."/>
            <person name="Babiker R."/>
            <person name="Drula E."/>
            <person name="Ayuso-Fernandez I."/>
            <person name="Pacheco R."/>
            <person name="Padilla G."/>
            <person name="Ferreira P."/>
            <person name="Barriuso J."/>
            <person name="Kellner H."/>
            <person name="Castanera R."/>
            <person name="Alfaro M."/>
            <person name="Ramirez L."/>
            <person name="Pisabarro A.G."/>
            <person name="Kuo A."/>
            <person name="Tritt A."/>
            <person name="Lipzen A."/>
            <person name="He G."/>
            <person name="Yan M."/>
            <person name="Ng V."/>
            <person name="Cullen D."/>
            <person name="Martin F."/>
            <person name="Rosso M.-N."/>
            <person name="Henrissat B."/>
            <person name="Hibbett D."/>
            <person name="Martinez A.T."/>
            <person name="Grigoriev I.V."/>
        </authorList>
    </citation>
    <scope>NUCLEOTIDE SEQUENCE</scope>
    <source>
        <strain evidence="11">MF-IS2</strain>
    </source>
</reference>
<evidence type="ECO:0000256" key="1">
    <source>
        <dbReference type="ARBA" id="ARBA00008184"/>
    </source>
</evidence>
<evidence type="ECO:0000256" key="3">
    <source>
        <dbReference type="ARBA" id="ARBA00022801"/>
    </source>
</evidence>
<keyword evidence="12" id="KW-1185">Reference proteome</keyword>
<evidence type="ECO:0000259" key="10">
    <source>
        <dbReference type="SMART" id="SM00986"/>
    </source>
</evidence>
<dbReference type="NCBIfam" id="NF003588">
    <property type="entry name" value="PRK05254.1-1"/>
    <property type="match status" value="1"/>
</dbReference>
<dbReference type="GO" id="GO:0097510">
    <property type="term" value="P:base-excision repair, AP site formation via deaminated base removal"/>
    <property type="evidence" value="ECO:0007669"/>
    <property type="project" value="TreeGrafter"/>
</dbReference>
<evidence type="ECO:0000256" key="7">
    <source>
        <dbReference type="HAMAP-Rule" id="MF_03166"/>
    </source>
</evidence>
<accession>A0A9P5XKK3</accession>
<keyword evidence="2 7" id="KW-0227">DNA damage</keyword>
<comment type="subcellular location">
    <subcellularLocation>
        <location evidence="7">Mitochondrion</location>
    </subcellularLocation>
    <subcellularLocation>
        <location evidence="7">Nucleus</location>
    </subcellularLocation>
</comment>
<dbReference type="GO" id="GO:0005634">
    <property type="term" value="C:nucleus"/>
    <property type="evidence" value="ECO:0007669"/>
    <property type="project" value="UniProtKB-SubCell"/>
</dbReference>
<keyword evidence="5 7" id="KW-0234">DNA repair</keyword>
<dbReference type="SMART" id="SM00986">
    <property type="entry name" value="UDG"/>
    <property type="match status" value="1"/>
</dbReference>
<evidence type="ECO:0000313" key="11">
    <source>
        <dbReference type="EMBL" id="KAF9452578.1"/>
    </source>
</evidence>
<evidence type="ECO:0000256" key="2">
    <source>
        <dbReference type="ARBA" id="ARBA00022763"/>
    </source>
</evidence>
<keyword evidence="3 7" id="KW-0378">Hydrolase</keyword>
<dbReference type="CDD" id="cd10027">
    <property type="entry name" value="UDG-F1-like"/>
    <property type="match status" value="1"/>
</dbReference>
<dbReference type="EC" id="3.2.2.27" evidence="7 9"/>
<dbReference type="EMBL" id="MU151070">
    <property type="protein sequence ID" value="KAF9452578.1"/>
    <property type="molecule type" value="Genomic_DNA"/>
</dbReference>
<dbReference type="PANTHER" id="PTHR11264">
    <property type="entry name" value="URACIL-DNA GLYCOSYLASE"/>
    <property type="match status" value="1"/>
</dbReference>
<dbReference type="HAMAP" id="MF_00148">
    <property type="entry name" value="UDG"/>
    <property type="match status" value="1"/>
</dbReference>
<dbReference type="SUPFAM" id="SSF52141">
    <property type="entry name" value="Uracil-DNA glycosylase-like"/>
    <property type="match status" value="1"/>
</dbReference>
<evidence type="ECO:0000256" key="9">
    <source>
        <dbReference type="RuleBase" id="RU003780"/>
    </source>
</evidence>
<dbReference type="GO" id="GO:0004844">
    <property type="term" value="F:uracil DNA N-glycosylase activity"/>
    <property type="evidence" value="ECO:0007669"/>
    <property type="project" value="UniProtKB-UniRule"/>
</dbReference>
<dbReference type="Gene3D" id="3.40.470.10">
    <property type="entry name" value="Uracil-DNA glycosylase-like domain"/>
    <property type="match status" value="1"/>
</dbReference>
<dbReference type="NCBIfam" id="NF003589">
    <property type="entry name" value="PRK05254.1-2"/>
    <property type="match status" value="1"/>
</dbReference>
<keyword evidence="6 7" id="KW-0539">Nucleus</keyword>
<dbReference type="InterPro" id="IPR005122">
    <property type="entry name" value="Uracil-DNA_glycosylase-like"/>
</dbReference>
<protein>
    <recommendedName>
        <fullName evidence="7 9">Uracil-DNA glycosylase</fullName>
        <shortName evidence="7">UDG</shortName>
        <ecNumber evidence="7 9">3.2.2.27</ecNumber>
    </recommendedName>
</protein>
<dbReference type="InterPro" id="IPR036895">
    <property type="entry name" value="Uracil-DNA_glycosylase-like_sf"/>
</dbReference>